<protein>
    <submittedName>
        <fullName evidence="3">Uncharacterized protein</fullName>
    </submittedName>
</protein>
<sequence length="67" mass="6870">MQPSECCIFRMTLASVLGSCITLLLVRGLDPIAALLLIPVGGSTATVAVILLFQLVSLTRAAAPGSD</sequence>
<accession>A0AAE8HX69</accession>
<dbReference type="GeneID" id="96603604"/>
<organism evidence="3 5">
    <name type="scientific">Methylobacterium phyllosphaerae</name>
    <dbReference type="NCBI Taxonomy" id="418223"/>
    <lineage>
        <taxon>Bacteria</taxon>
        <taxon>Pseudomonadati</taxon>
        <taxon>Pseudomonadota</taxon>
        <taxon>Alphaproteobacteria</taxon>
        <taxon>Hyphomicrobiales</taxon>
        <taxon>Methylobacteriaceae</taxon>
        <taxon>Methylobacterium</taxon>
    </lineage>
</organism>
<keyword evidence="1" id="KW-0812">Transmembrane</keyword>
<dbReference type="RefSeq" id="WP_043356243.1">
    <property type="nucleotide sequence ID" value="NZ_CP015367.1"/>
</dbReference>
<keyword evidence="1" id="KW-0472">Membrane</keyword>
<dbReference type="EMBL" id="FOPK01000034">
    <property type="protein sequence ID" value="SFH59077.1"/>
    <property type="molecule type" value="Genomic_DNA"/>
</dbReference>
<name>A0AAE8HX69_9HYPH</name>
<keyword evidence="4" id="KW-1185">Reference proteome</keyword>
<dbReference type="AlphaFoldDB" id="A0AAE8HX69"/>
<dbReference type="KEGG" id="mphy:MCBMB27_00589"/>
<reference evidence="3 5" key="2">
    <citation type="submission" date="2016-10" db="EMBL/GenBank/DDBJ databases">
        <authorList>
            <person name="Varghese N."/>
            <person name="Submissions S."/>
        </authorList>
    </citation>
    <scope>NUCLEOTIDE SEQUENCE [LARGE SCALE GENOMIC DNA]</scope>
    <source>
        <strain evidence="3 5">CBMB27</strain>
    </source>
</reference>
<evidence type="ECO:0000313" key="2">
    <source>
        <dbReference type="EMBL" id="APT29880.1"/>
    </source>
</evidence>
<evidence type="ECO:0000313" key="5">
    <source>
        <dbReference type="Proteomes" id="UP000199140"/>
    </source>
</evidence>
<keyword evidence="1" id="KW-1133">Transmembrane helix</keyword>
<dbReference type="EMBL" id="CP015367">
    <property type="protein sequence ID" value="APT29880.1"/>
    <property type="molecule type" value="Genomic_DNA"/>
</dbReference>
<dbReference type="Proteomes" id="UP000185487">
    <property type="component" value="Chromosome"/>
</dbReference>
<feature type="transmembrane region" description="Helical" evidence="1">
    <location>
        <begin position="32"/>
        <end position="53"/>
    </location>
</feature>
<feature type="transmembrane region" description="Helical" evidence="1">
    <location>
        <begin position="7"/>
        <end position="26"/>
    </location>
</feature>
<reference evidence="2 4" key="1">
    <citation type="submission" date="2016-04" db="EMBL/GenBank/DDBJ databases">
        <title>Complete genome sequencing and analysis of CBMB27, Methylobacterium phyllosphaerae isolated from leaf tissues of rice (Oryza sativa L.).</title>
        <authorList>
            <person name="Lee Y."/>
            <person name="Hwangbo K."/>
            <person name="Chung H."/>
            <person name="Yoo J."/>
            <person name="Kim K.Y."/>
            <person name="Sa T.M."/>
            <person name="Um Y."/>
            <person name="Madhaiyan M."/>
        </authorList>
    </citation>
    <scope>NUCLEOTIDE SEQUENCE [LARGE SCALE GENOMIC DNA]</scope>
    <source>
        <strain evidence="2 4">CBMB27</strain>
    </source>
</reference>
<gene>
    <name evidence="2" type="ORF">MCBMB27_00589</name>
    <name evidence="3" type="ORF">SAMN05192567_13445</name>
</gene>
<evidence type="ECO:0000313" key="3">
    <source>
        <dbReference type="EMBL" id="SFH59077.1"/>
    </source>
</evidence>
<dbReference type="Proteomes" id="UP000199140">
    <property type="component" value="Unassembled WGS sequence"/>
</dbReference>
<proteinExistence type="predicted"/>
<evidence type="ECO:0000256" key="1">
    <source>
        <dbReference type="SAM" id="Phobius"/>
    </source>
</evidence>
<evidence type="ECO:0000313" key="4">
    <source>
        <dbReference type="Proteomes" id="UP000185487"/>
    </source>
</evidence>